<protein>
    <submittedName>
        <fullName evidence="2">Uncharacterized protein</fullName>
    </submittedName>
</protein>
<dbReference type="EMBL" id="NHTK01006018">
    <property type="protein sequence ID" value="PPQ67910.1"/>
    <property type="molecule type" value="Genomic_DNA"/>
</dbReference>
<name>A0A409VNS2_9AGAR</name>
<proteinExistence type="predicted"/>
<keyword evidence="3" id="KW-1185">Reference proteome</keyword>
<dbReference type="OrthoDB" id="2884912at2759"/>
<dbReference type="InParanoid" id="A0A409VNS2"/>
<dbReference type="AlphaFoldDB" id="A0A409VNS2"/>
<organism evidence="2 3">
    <name type="scientific">Panaeolus cyanescens</name>
    <dbReference type="NCBI Taxonomy" id="181874"/>
    <lineage>
        <taxon>Eukaryota</taxon>
        <taxon>Fungi</taxon>
        <taxon>Dikarya</taxon>
        <taxon>Basidiomycota</taxon>
        <taxon>Agaricomycotina</taxon>
        <taxon>Agaricomycetes</taxon>
        <taxon>Agaricomycetidae</taxon>
        <taxon>Agaricales</taxon>
        <taxon>Agaricineae</taxon>
        <taxon>Galeropsidaceae</taxon>
        <taxon>Panaeolus</taxon>
    </lineage>
</organism>
<dbReference type="Proteomes" id="UP000284842">
    <property type="component" value="Unassembled WGS sequence"/>
</dbReference>
<accession>A0A409VNS2</accession>
<gene>
    <name evidence="2" type="ORF">CVT24_003173</name>
</gene>
<reference evidence="2 3" key="1">
    <citation type="journal article" date="2018" name="Evol. Lett.">
        <title>Horizontal gene cluster transfer increased hallucinogenic mushroom diversity.</title>
        <authorList>
            <person name="Reynolds H.T."/>
            <person name="Vijayakumar V."/>
            <person name="Gluck-Thaler E."/>
            <person name="Korotkin H.B."/>
            <person name="Matheny P.B."/>
            <person name="Slot J.C."/>
        </authorList>
    </citation>
    <scope>NUCLEOTIDE SEQUENCE [LARGE SCALE GENOMIC DNA]</scope>
    <source>
        <strain evidence="2 3">2629</strain>
    </source>
</reference>
<feature type="signal peptide" evidence="1">
    <location>
        <begin position="1"/>
        <end position="18"/>
    </location>
</feature>
<evidence type="ECO:0000313" key="2">
    <source>
        <dbReference type="EMBL" id="PPQ67910.1"/>
    </source>
</evidence>
<feature type="chain" id="PRO_5019380508" evidence="1">
    <location>
        <begin position="19"/>
        <end position="133"/>
    </location>
</feature>
<comment type="caution">
    <text evidence="2">The sequence shown here is derived from an EMBL/GenBank/DDBJ whole genome shotgun (WGS) entry which is preliminary data.</text>
</comment>
<sequence length="133" mass="13669">MKLQLSLGLLALCALAQAAPAADPAAQMAPTSIMICNGANYISCLSIPYTSPVCVNLTGGLGIFNKEISSVQVPAGFTCTFFSSFSCTTNGLNGDFAILLGGTGYNTLTSVMGLSSTVNFDNKASSYLCSPLF</sequence>
<evidence type="ECO:0000313" key="3">
    <source>
        <dbReference type="Proteomes" id="UP000284842"/>
    </source>
</evidence>
<keyword evidence="1" id="KW-0732">Signal</keyword>
<evidence type="ECO:0000256" key="1">
    <source>
        <dbReference type="SAM" id="SignalP"/>
    </source>
</evidence>